<gene>
    <name evidence="1" type="ORF">OHA22_01450</name>
</gene>
<proteinExistence type="predicted"/>
<dbReference type="AlphaFoldDB" id="A0AAU1ZSI0"/>
<dbReference type="EMBL" id="CP108222">
    <property type="protein sequence ID" value="WTT14268.1"/>
    <property type="molecule type" value="Genomic_DNA"/>
</dbReference>
<sequence>MPAVLTEASTFRCDHQGTAKAQASRSGLTVDGTPVLVDQDLPLTPIVGCIATPKCAQVEEVTAGVSRTLTVDGRPVLLATAHGKTNAGLWQVDVPGQTKLEAA</sequence>
<name>A0AAU1ZSI0_9ACTN</name>
<reference evidence="1" key="1">
    <citation type="submission" date="2022-10" db="EMBL/GenBank/DDBJ databases">
        <title>The complete genomes of actinobacterial strains from the NBC collection.</title>
        <authorList>
            <person name="Joergensen T.S."/>
            <person name="Alvarez Arevalo M."/>
            <person name="Sterndorff E.B."/>
            <person name="Faurdal D."/>
            <person name="Vuksanovic O."/>
            <person name="Mourched A.-S."/>
            <person name="Charusanti P."/>
            <person name="Shaw S."/>
            <person name="Blin K."/>
            <person name="Weber T."/>
        </authorList>
    </citation>
    <scope>NUCLEOTIDE SEQUENCE</scope>
    <source>
        <strain evidence="1">NBC_00093</strain>
    </source>
</reference>
<evidence type="ECO:0000313" key="1">
    <source>
        <dbReference type="EMBL" id="WTT14268.1"/>
    </source>
</evidence>
<protein>
    <submittedName>
        <fullName evidence="1">Uncharacterized protein</fullName>
    </submittedName>
</protein>
<organism evidence="1">
    <name type="scientific">Streptomyces sp. NBC_00093</name>
    <dbReference type="NCBI Taxonomy" id="2975649"/>
    <lineage>
        <taxon>Bacteria</taxon>
        <taxon>Bacillati</taxon>
        <taxon>Actinomycetota</taxon>
        <taxon>Actinomycetes</taxon>
        <taxon>Kitasatosporales</taxon>
        <taxon>Streptomycetaceae</taxon>
        <taxon>Streptomyces</taxon>
    </lineage>
</organism>
<accession>A0AAU1ZSI0</accession>